<comment type="caution">
    <text evidence="12">The sequence shown here is derived from an EMBL/GenBank/DDBJ whole genome shotgun (WGS) entry which is preliminary data.</text>
</comment>
<dbReference type="GO" id="GO:0032259">
    <property type="term" value="P:methylation"/>
    <property type="evidence" value="ECO:0007669"/>
    <property type="project" value="UniProtKB-KW"/>
</dbReference>
<dbReference type="CDD" id="cd02440">
    <property type="entry name" value="AdoMet_MTases"/>
    <property type="match status" value="1"/>
</dbReference>
<reference evidence="12 13" key="1">
    <citation type="submission" date="2018-06" db="EMBL/GenBank/DDBJ databases">
        <title>Actinomadura craniellae sp. nov. isolated from marine sponge Craniella sp.</title>
        <authorList>
            <person name="Li L."/>
            <person name="Xu Q.H."/>
            <person name="Lin H.W."/>
            <person name="Lu Y.H."/>
        </authorList>
    </citation>
    <scope>NUCLEOTIDE SEQUENCE [LARGE SCALE GENOMIC DNA]</scope>
    <source>
        <strain evidence="12 13">LHW63021</strain>
    </source>
</reference>
<keyword evidence="6 12" id="KW-0489">Methyltransferase</keyword>
<proteinExistence type="inferred from homology"/>
<evidence type="ECO:0000313" key="12">
    <source>
        <dbReference type="EMBL" id="RAY12974.1"/>
    </source>
</evidence>
<dbReference type="InterPro" id="IPR000682">
    <property type="entry name" value="PCMT"/>
</dbReference>
<keyword evidence="5" id="KW-0963">Cytoplasm</keyword>
<dbReference type="OrthoDB" id="3501659at2"/>
<comment type="subcellular location">
    <subcellularLocation>
        <location evidence="1">Cytoplasm</location>
    </subcellularLocation>
</comment>
<accession>A0A365H1J8</accession>
<dbReference type="Proteomes" id="UP000251891">
    <property type="component" value="Unassembled WGS sequence"/>
</dbReference>
<name>A0A365H1J8_9ACTN</name>
<keyword evidence="7 12" id="KW-0808">Transferase</keyword>
<dbReference type="EMBL" id="QLYX01000011">
    <property type="protein sequence ID" value="RAY12974.1"/>
    <property type="molecule type" value="Genomic_DNA"/>
</dbReference>
<dbReference type="GO" id="GO:0004719">
    <property type="term" value="F:protein-L-isoaspartate (D-aspartate) O-methyltransferase activity"/>
    <property type="evidence" value="ECO:0007669"/>
    <property type="project" value="UniProtKB-EC"/>
</dbReference>
<dbReference type="Pfam" id="PF01135">
    <property type="entry name" value="PCMT"/>
    <property type="match status" value="1"/>
</dbReference>
<evidence type="ECO:0000256" key="1">
    <source>
        <dbReference type="ARBA" id="ARBA00004496"/>
    </source>
</evidence>
<dbReference type="SUPFAM" id="SSF53335">
    <property type="entry name" value="S-adenosyl-L-methionine-dependent methyltransferases"/>
    <property type="match status" value="1"/>
</dbReference>
<dbReference type="PANTHER" id="PTHR11579">
    <property type="entry name" value="PROTEIN-L-ISOASPARTATE O-METHYLTRANSFERASE"/>
    <property type="match status" value="1"/>
</dbReference>
<dbReference type="GO" id="GO:0005737">
    <property type="term" value="C:cytoplasm"/>
    <property type="evidence" value="ECO:0007669"/>
    <property type="project" value="UniProtKB-SubCell"/>
</dbReference>
<dbReference type="PANTHER" id="PTHR11579:SF0">
    <property type="entry name" value="PROTEIN-L-ISOASPARTATE(D-ASPARTATE) O-METHYLTRANSFERASE"/>
    <property type="match status" value="1"/>
</dbReference>
<keyword evidence="13" id="KW-1185">Reference proteome</keyword>
<dbReference type="AlphaFoldDB" id="A0A365H1J8"/>
<evidence type="ECO:0000256" key="7">
    <source>
        <dbReference type="ARBA" id="ARBA00022679"/>
    </source>
</evidence>
<evidence type="ECO:0000256" key="9">
    <source>
        <dbReference type="ARBA" id="ARBA00030757"/>
    </source>
</evidence>
<evidence type="ECO:0000256" key="10">
    <source>
        <dbReference type="ARBA" id="ARBA00031323"/>
    </source>
</evidence>
<sequence>MLEARSRIDTLADRLAAADDLTDPRWRDALHAVPRHLFVPDRAWQAPDPGRTPRLVDRAADPEEWWEAAYADAPVITQFDDGAGEPGSGRWTSSLSAPGIVLRFLELLGLRDHDRVLEIGTGTGWTAALLSHRLGAGNVTSVEIDPSVAARAAANLGAAGFGPRLVTGNGEAGHPPGAPYDKVHVTCGVTWIPQTWVEQVRPGGTIAFPWMPEWAGGHIARLTVTGDGRAIGSFHGGASYMMLRSQRGTPPPIAATDGGGRESATRIDPRTILGDSHGADLAITARLPDVMDAEHTTGDGRYALVLADTAGTSWARVEHRPGARDNLVVQAGPRNLWDEVADAYLRWVGLGSPDRSRFGMTAGPDGQRIWLDRPKNVIEPMTMPPS</sequence>
<evidence type="ECO:0000256" key="6">
    <source>
        <dbReference type="ARBA" id="ARBA00022603"/>
    </source>
</evidence>
<dbReference type="Gene3D" id="3.40.50.150">
    <property type="entry name" value="Vaccinia Virus protein VP39"/>
    <property type="match status" value="1"/>
</dbReference>
<keyword evidence="8" id="KW-0949">S-adenosyl-L-methionine</keyword>
<gene>
    <name evidence="12" type="ORF">DPM19_22755</name>
</gene>
<organism evidence="12 13">
    <name type="scientific">Actinomadura craniellae</name>
    <dbReference type="NCBI Taxonomy" id="2231787"/>
    <lineage>
        <taxon>Bacteria</taxon>
        <taxon>Bacillati</taxon>
        <taxon>Actinomycetota</taxon>
        <taxon>Actinomycetes</taxon>
        <taxon>Streptosporangiales</taxon>
        <taxon>Thermomonosporaceae</taxon>
        <taxon>Actinomadura</taxon>
    </lineage>
</organism>
<evidence type="ECO:0000256" key="3">
    <source>
        <dbReference type="ARBA" id="ARBA00011890"/>
    </source>
</evidence>
<comment type="similarity">
    <text evidence="2">Belongs to the methyltransferase superfamily. L-isoaspartyl/D-aspartyl protein methyltransferase family.</text>
</comment>
<evidence type="ECO:0000256" key="11">
    <source>
        <dbReference type="ARBA" id="ARBA00031350"/>
    </source>
</evidence>
<protein>
    <recommendedName>
        <fullName evidence="4">Protein-L-isoaspartate O-methyltransferase</fullName>
        <ecNumber evidence="3">2.1.1.77</ecNumber>
    </recommendedName>
    <alternativeName>
        <fullName evidence="11">L-isoaspartyl protein carboxyl methyltransferase</fullName>
    </alternativeName>
    <alternativeName>
        <fullName evidence="9">Protein L-isoaspartyl methyltransferase</fullName>
    </alternativeName>
    <alternativeName>
        <fullName evidence="10">Protein-beta-aspartate methyltransferase</fullName>
    </alternativeName>
</protein>
<evidence type="ECO:0000256" key="8">
    <source>
        <dbReference type="ARBA" id="ARBA00022691"/>
    </source>
</evidence>
<evidence type="ECO:0000256" key="2">
    <source>
        <dbReference type="ARBA" id="ARBA00005369"/>
    </source>
</evidence>
<evidence type="ECO:0000313" key="13">
    <source>
        <dbReference type="Proteomes" id="UP000251891"/>
    </source>
</evidence>
<evidence type="ECO:0000256" key="5">
    <source>
        <dbReference type="ARBA" id="ARBA00022490"/>
    </source>
</evidence>
<dbReference type="InterPro" id="IPR029063">
    <property type="entry name" value="SAM-dependent_MTases_sf"/>
</dbReference>
<dbReference type="EC" id="2.1.1.77" evidence="3"/>
<evidence type="ECO:0000256" key="4">
    <source>
        <dbReference type="ARBA" id="ARBA00013346"/>
    </source>
</evidence>